<keyword evidence="4" id="KW-1133">Transmembrane helix</keyword>
<gene>
    <name evidence="7" type="ORF">M2319_001362</name>
</gene>
<dbReference type="Gene3D" id="3.30.450.330">
    <property type="match status" value="1"/>
</dbReference>
<dbReference type="PANTHER" id="PTHR30627">
    <property type="entry name" value="PEPTIDOGLYCAN D,D-TRANSPEPTIDASE"/>
    <property type="match status" value="1"/>
</dbReference>
<keyword evidence="2" id="KW-0378">Hydrolase</keyword>
<keyword evidence="2" id="KW-0121">Carboxypeptidase</keyword>
<keyword evidence="4" id="KW-0812">Transmembrane</keyword>
<comment type="caution">
    <text evidence="7">The sequence shown here is derived from an EMBL/GenBank/DDBJ whole genome shotgun (WGS) entry which is preliminary data.</text>
</comment>
<feature type="domain" description="Penicillin-binding protein transpeptidase" evidence="5">
    <location>
        <begin position="256"/>
        <end position="541"/>
    </location>
</feature>
<dbReference type="Pfam" id="PF00905">
    <property type="entry name" value="Transpeptidase"/>
    <property type="match status" value="1"/>
</dbReference>
<dbReference type="InterPro" id="IPR050515">
    <property type="entry name" value="Beta-lactam/transpept"/>
</dbReference>
<dbReference type="Gene3D" id="3.90.1310.10">
    <property type="entry name" value="Penicillin-binding protein 2a (Domain 2)"/>
    <property type="match status" value="1"/>
</dbReference>
<name>A0ABT3H9G7_9HYPH</name>
<dbReference type="Proteomes" id="UP001209755">
    <property type="component" value="Unassembled WGS sequence"/>
</dbReference>
<accession>A0ABT3H9G7</accession>
<dbReference type="SUPFAM" id="SSF56519">
    <property type="entry name" value="Penicillin binding protein dimerisation domain"/>
    <property type="match status" value="1"/>
</dbReference>
<keyword evidence="2" id="KW-0645">Protease</keyword>
<evidence type="ECO:0000256" key="3">
    <source>
        <dbReference type="ARBA" id="ARBA00023136"/>
    </source>
</evidence>
<dbReference type="EMBL" id="JAOQNS010000003">
    <property type="protein sequence ID" value="MCW2307040.1"/>
    <property type="molecule type" value="Genomic_DNA"/>
</dbReference>
<feature type="transmembrane region" description="Helical" evidence="4">
    <location>
        <begin position="40"/>
        <end position="63"/>
    </location>
</feature>
<evidence type="ECO:0000259" key="6">
    <source>
        <dbReference type="Pfam" id="PF03717"/>
    </source>
</evidence>
<reference evidence="8" key="1">
    <citation type="submission" date="2023-07" db="EMBL/GenBank/DDBJ databases">
        <title>Genome sequencing of Purple Non-Sulfur Bacteria from various extreme environments.</title>
        <authorList>
            <person name="Mayer M."/>
        </authorList>
    </citation>
    <scope>NUCLEOTIDE SEQUENCE [LARGE SCALE GENOMIC DNA]</scope>
    <source>
        <strain evidence="8">DSM 17935</strain>
    </source>
</reference>
<evidence type="ECO:0000259" key="5">
    <source>
        <dbReference type="Pfam" id="PF00905"/>
    </source>
</evidence>
<dbReference type="PANTHER" id="PTHR30627:SF1">
    <property type="entry name" value="PEPTIDOGLYCAN D,D-TRANSPEPTIDASE FTSI"/>
    <property type="match status" value="1"/>
</dbReference>
<evidence type="ECO:0000313" key="7">
    <source>
        <dbReference type="EMBL" id="MCW2307040.1"/>
    </source>
</evidence>
<dbReference type="RefSeq" id="WP_406682075.1">
    <property type="nucleotide sequence ID" value="NZ_JAOQNS010000003.1"/>
</dbReference>
<keyword evidence="3 4" id="KW-0472">Membrane</keyword>
<evidence type="ECO:0000256" key="1">
    <source>
        <dbReference type="ARBA" id="ARBA00004370"/>
    </source>
</evidence>
<organism evidence="7 8">
    <name type="scientific">Rhodobium gokarnense</name>
    <dbReference type="NCBI Taxonomy" id="364296"/>
    <lineage>
        <taxon>Bacteria</taxon>
        <taxon>Pseudomonadati</taxon>
        <taxon>Pseudomonadota</taxon>
        <taxon>Alphaproteobacteria</taxon>
        <taxon>Hyphomicrobiales</taxon>
        <taxon>Rhodobiaceae</taxon>
        <taxon>Rhodobium</taxon>
    </lineage>
</organism>
<sequence length="577" mass="62843">MAYLKLRAGLMRVHDGDPAPKKGEPEDKPLFASSDPRDRILFAMVVFALAYVLIAGRLVVLGFTTDAPTIARLTAADSVSAARPDLVDRNGEILATDIRTASLYAEPRRILDVDEAIELLSSVMPSLNTPQTRNYLASDAGFVWLKREITPDQKRRIHNLGLPGIGFVDENRRFYPGGPTASHFLGHVNIDNEGIAGMEKFVDGEGLADLQAFGFANKERSLEPVPLSLDLRVQHVVRDELTKAMERYKAVAAVGIVLNVHTGEVLGMSSLPDYDPNDPALALQPDRLNRATAGVFEMGSVFKSFNTAMALDSGEIGLGDSFDASKPLRVRGNTITDFHGKHRVLTVPEIFIYSSNIGSAKMAEKVGVPGQKAFFKKVGMTDKLPGQLPEMARPMLPPRWDELTSMTIAFGHGIGVTPMHTAVAAAALMNGGKLIPPSFVPRSRKEAEKLAKQVISPETSDQMRYLFRLNCERGSGRRAEVPGYRVGGKTGTAEKIVNGRYVGNKRFNSFLSAFPIEDPQYVVLIVIDEPKPEEGQYSATAGLNAAPTVAAVIRRIAPMLGVTPRFDMDSNTLLVSY</sequence>
<protein>
    <submittedName>
        <fullName evidence="7">Cell division protein FtsI (Penicillin-binding protein 3)</fullName>
    </submittedName>
</protein>
<dbReference type="Pfam" id="PF03717">
    <property type="entry name" value="PBP_dimer"/>
    <property type="match status" value="1"/>
</dbReference>
<dbReference type="InterPro" id="IPR005311">
    <property type="entry name" value="PBP_dimer"/>
</dbReference>
<keyword evidence="7" id="KW-0131">Cell cycle</keyword>
<evidence type="ECO:0000256" key="2">
    <source>
        <dbReference type="ARBA" id="ARBA00022645"/>
    </source>
</evidence>
<proteinExistence type="predicted"/>
<dbReference type="InterPro" id="IPR001460">
    <property type="entry name" value="PCN-bd_Tpept"/>
</dbReference>
<feature type="domain" description="Penicillin-binding protein dimerisation" evidence="6">
    <location>
        <begin position="80"/>
        <end position="191"/>
    </location>
</feature>
<dbReference type="InterPro" id="IPR036138">
    <property type="entry name" value="PBP_dimer_sf"/>
</dbReference>
<keyword evidence="7" id="KW-0132">Cell division</keyword>
<comment type="subcellular location">
    <subcellularLocation>
        <location evidence="1">Membrane</location>
    </subcellularLocation>
</comment>
<dbReference type="InterPro" id="IPR012338">
    <property type="entry name" value="Beta-lactam/transpept-like"/>
</dbReference>
<dbReference type="Gene3D" id="3.40.710.10">
    <property type="entry name" value="DD-peptidase/beta-lactamase superfamily"/>
    <property type="match status" value="1"/>
</dbReference>
<keyword evidence="8" id="KW-1185">Reference proteome</keyword>
<evidence type="ECO:0000256" key="4">
    <source>
        <dbReference type="SAM" id="Phobius"/>
    </source>
</evidence>
<dbReference type="GO" id="GO:0051301">
    <property type="term" value="P:cell division"/>
    <property type="evidence" value="ECO:0007669"/>
    <property type="project" value="UniProtKB-KW"/>
</dbReference>
<dbReference type="SUPFAM" id="SSF56601">
    <property type="entry name" value="beta-lactamase/transpeptidase-like"/>
    <property type="match status" value="1"/>
</dbReference>
<evidence type="ECO:0000313" key="8">
    <source>
        <dbReference type="Proteomes" id="UP001209755"/>
    </source>
</evidence>